<name>A0A172XCU9_BORTU</name>
<evidence type="ECO:0000313" key="1">
    <source>
        <dbReference type="EMBL" id="ANF34486.1"/>
    </source>
</evidence>
<protein>
    <submittedName>
        <fullName evidence="1">Uncharacterized protein</fullName>
    </submittedName>
</protein>
<organism evidence="1 2">
    <name type="scientific">Borrelia turicatae</name>
    <dbReference type="NCBI Taxonomy" id="142"/>
    <lineage>
        <taxon>Bacteria</taxon>
        <taxon>Pseudomonadati</taxon>
        <taxon>Spirochaetota</taxon>
        <taxon>Spirochaetia</taxon>
        <taxon>Spirochaetales</taxon>
        <taxon>Borreliaceae</taxon>
        <taxon>Borrelia</taxon>
    </lineage>
</organism>
<dbReference type="AlphaFoldDB" id="A0A172XCU9"/>
<proteinExistence type="predicted"/>
<sequence length="128" mass="14415">MINIRKSIFQRVKSLIGLKVRKNFNVLKSQIPGCLSDMTSIESLESSKGFDIGLKANPFLSEMLDSGEVYNPDFPKPILSKLRVWAAHKGLVDAAVPIWLQLKSKGACKKNTNWISRDLQDKSKDLLR</sequence>
<dbReference type="EMBL" id="CP015631">
    <property type="protein sequence ID" value="ANF34486.1"/>
    <property type="molecule type" value="Genomic_DNA"/>
</dbReference>
<dbReference type="RefSeq" id="WP_119024399.1">
    <property type="nucleotide sequence ID" value="NZ_CP015631.1"/>
</dbReference>
<accession>A0A172XCU9</accession>
<evidence type="ECO:0000313" key="2">
    <source>
        <dbReference type="Proteomes" id="UP000264231"/>
    </source>
</evidence>
<reference evidence="1 2" key="1">
    <citation type="submission" date="2016-05" db="EMBL/GenBank/DDBJ databases">
        <title>Chromosome and linear plasmid sequence of a 2015 human isolate of tick-borne relapsing fever spirochete, Borrelia turicatae.</title>
        <authorList>
            <person name="Kingry L.C."/>
            <person name="Dhwani B."/>
            <person name="Replogle A."/>
            <person name="Sexton C."/>
            <person name="Rowe L."/>
            <person name="Stermole B.M."/>
            <person name="Christensen A.M."/>
            <person name="Schriefer M.E."/>
        </authorList>
    </citation>
    <scope>NUCLEOTIDE SEQUENCE [LARGE SCALE GENOMIC DNA]</scope>
    <source>
        <strain evidence="1 2">BTE5EL</strain>
        <plasmid evidence="1 2">lp24</plasmid>
    </source>
</reference>
<gene>
    <name evidence="1" type="ORF">A7978_06045</name>
</gene>
<keyword evidence="1" id="KW-0614">Plasmid</keyword>
<geneLocation type="plasmid" evidence="1 2">
    <name>lp24</name>
</geneLocation>
<dbReference type="Proteomes" id="UP000264231">
    <property type="component" value="Plasmid lp24"/>
</dbReference>